<dbReference type="GO" id="GO:0060261">
    <property type="term" value="P:positive regulation of transcription initiation by RNA polymerase II"/>
    <property type="evidence" value="ECO:0007669"/>
    <property type="project" value="InterPro"/>
</dbReference>
<dbReference type="PANTHER" id="PTHR13215">
    <property type="entry name" value="RNA POLYMERASE II TRANSCRIPTIONAL COACTIVATOR"/>
    <property type="match status" value="1"/>
</dbReference>
<feature type="compositionally biased region" description="Basic and acidic residues" evidence="7">
    <location>
        <begin position="45"/>
        <end position="58"/>
    </location>
</feature>
<dbReference type="GO" id="GO:0005634">
    <property type="term" value="C:nucleus"/>
    <property type="evidence" value="ECO:0007669"/>
    <property type="project" value="UniProtKB-SubCell"/>
</dbReference>
<dbReference type="EMBL" id="KN880438">
    <property type="protein sequence ID" value="KIY73040.1"/>
    <property type="molecule type" value="Genomic_DNA"/>
</dbReference>
<dbReference type="GO" id="GO:0003677">
    <property type="term" value="F:DNA binding"/>
    <property type="evidence" value="ECO:0007669"/>
    <property type="project" value="UniProtKB-KW"/>
</dbReference>
<keyword evidence="5" id="KW-0804">Transcription</keyword>
<organism evidence="9 10">
    <name type="scientific">Cylindrobasidium torrendii FP15055 ss-10</name>
    <dbReference type="NCBI Taxonomy" id="1314674"/>
    <lineage>
        <taxon>Eukaryota</taxon>
        <taxon>Fungi</taxon>
        <taxon>Dikarya</taxon>
        <taxon>Basidiomycota</taxon>
        <taxon>Agaricomycotina</taxon>
        <taxon>Agaricomycetes</taxon>
        <taxon>Agaricomycetidae</taxon>
        <taxon>Agaricales</taxon>
        <taxon>Marasmiineae</taxon>
        <taxon>Physalacriaceae</taxon>
        <taxon>Cylindrobasidium</taxon>
    </lineage>
</organism>
<dbReference type="SUPFAM" id="SSF54447">
    <property type="entry name" value="ssDNA-binding transcriptional regulator domain"/>
    <property type="match status" value="1"/>
</dbReference>
<evidence type="ECO:0000259" key="8">
    <source>
        <dbReference type="Pfam" id="PF02229"/>
    </source>
</evidence>
<dbReference type="STRING" id="1314674.A0A0D7BS06"/>
<dbReference type="InterPro" id="IPR045125">
    <property type="entry name" value="Sub1/Tcp4-like"/>
</dbReference>
<evidence type="ECO:0000256" key="5">
    <source>
        <dbReference type="ARBA" id="ARBA00023163"/>
    </source>
</evidence>
<feature type="domain" description="Transcriptional coactivator p15 (PC4) C-terminal" evidence="8">
    <location>
        <begin position="93"/>
        <end position="144"/>
    </location>
</feature>
<name>A0A0D7BS06_9AGAR</name>
<dbReference type="InterPro" id="IPR003173">
    <property type="entry name" value="PC4_C"/>
</dbReference>
<evidence type="ECO:0000256" key="6">
    <source>
        <dbReference type="ARBA" id="ARBA00023242"/>
    </source>
</evidence>
<dbReference type="Gene3D" id="2.30.31.10">
    <property type="entry name" value="Transcriptional Coactivator Pc4, Chain A"/>
    <property type="match status" value="1"/>
</dbReference>
<comment type="similarity">
    <text evidence="2">Belongs to the transcriptional coactivator PC4 family.</text>
</comment>
<evidence type="ECO:0000256" key="2">
    <source>
        <dbReference type="ARBA" id="ARBA00009001"/>
    </source>
</evidence>
<protein>
    <submittedName>
        <fullName evidence="9">PC4-domain-containing protein</fullName>
    </submittedName>
</protein>
<comment type="subcellular location">
    <subcellularLocation>
        <location evidence="1">Nucleus</location>
    </subcellularLocation>
</comment>
<keyword evidence="6" id="KW-0539">Nucleus</keyword>
<keyword evidence="3" id="KW-0805">Transcription regulation</keyword>
<accession>A0A0D7BS06</accession>
<proteinExistence type="inferred from homology"/>
<evidence type="ECO:0000256" key="4">
    <source>
        <dbReference type="ARBA" id="ARBA00023125"/>
    </source>
</evidence>
<dbReference type="InterPro" id="IPR009044">
    <property type="entry name" value="ssDNA-bd_transcriptional_reg"/>
</dbReference>
<feature type="compositionally biased region" description="Low complexity" evidence="7">
    <location>
        <begin position="71"/>
        <end position="88"/>
    </location>
</feature>
<evidence type="ECO:0000256" key="3">
    <source>
        <dbReference type="ARBA" id="ARBA00023015"/>
    </source>
</evidence>
<dbReference type="Proteomes" id="UP000054007">
    <property type="component" value="Unassembled WGS sequence"/>
</dbReference>
<evidence type="ECO:0000313" key="9">
    <source>
        <dbReference type="EMBL" id="KIY73040.1"/>
    </source>
</evidence>
<evidence type="ECO:0000256" key="1">
    <source>
        <dbReference type="ARBA" id="ARBA00004123"/>
    </source>
</evidence>
<dbReference type="OrthoDB" id="2505440at2759"/>
<keyword evidence="4" id="KW-0238">DNA-binding</keyword>
<keyword evidence="10" id="KW-1185">Reference proteome</keyword>
<reference evidence="9 10" key="1">
    <citation type="journal article" date="2015" name="Fungal Genet. Biol.">
        <title>Evolution of novel wood decay mechanisms in Agaricales revealed by the genome sequences of Fistulina hepatica and Cylindrobasidium torrendii.</title>
        <authorList>
            <person name="Floudas D."/>
            <person name="Held B.W."/>
            <person name="Riley R."/>
            <person name="Nagy L.G."/>
            <person name="Koehler G."/>
            <person name="Ransdell A.S."/>
            <person name="Younus H."/>
            <person name="Chow J."/>
            <person name="Chiniquy J."/>
            <person name="Lipzen A."/>
            <person name="Tritt A."/>
            <person name="Sun H."/>
            <person name="Haridas S."/>
            <person name="LaButti K."/>
            <person name="Ohm R.A."/>
            <person name="Kues U."/>
            <person name="Blanchette R.A."/>
            <person name="Grigoriev I.V."/>
            <person name="Minto R.E."/>
            <person name="Hibbett D.S."/>
        </authorList>
    </citation>
    <scope>NUCLEOTIDE SEQUENCE [LARGE SCALE GENOMIC DNA]</scope>
    <source>
        <strain evidence="9 10">FP15055 ss-10</strain>
    </source>
</reference>
<dbReference type="AlphaFoldDB" id="A0A0D7BS06"/>
<sequence length="156" mass="17274">MGKRKNDATSSEEASDSEVEERKSIKKARKSDPPKGKAKIMAKKPKYDSDSDPDERIATKSKRPPKKETKPAGSKKAPTKAAATSTSSEEWVDLGKKKRVAINNWNGRLFVDIREFYVDAEGDNKPGKKGISLSPEQWTALKDNMAHIDELLESSA</sequence>
<feature type="region of interest" description="Disordered" evidence="7">
    <location>
        <begin position="1"/>
        <end position="93"/>
    </location>
</feature>
<evidence type="ECO:0000313" key="10">
    <source>
        <dbReference type="Proteomes" id="UP000054007"/>
    </source>
</evidence>
<dbReference type="GO" id="GO:0003713">
    <property type="term" value="F:transcription coactivator activity"/>
    <property type="evidence" value="ECO:0007669"/>
    <property type="project" value="InterPro"/>
</dbReference>
<evidence type="ECO:0000256" key="7">
    <source>
        <dbReference type="SAM" id="MobiDB-lite"/>
    </source>
</evidence>
<gene>
    <name evidence="9" type="ORF">CYLTODRAFT_449248</name>
</gene>
<dbReference type="Pfam" id="PF02229">
    <property type="entry name" value="PC4"/>
    <property type="match status" value="1"/>
</dbReference>